<evidence type="ECO:0000313" key="2">
    <source>
        <dbReference type="EMBL" id="WAR26325.1"/>
    </source>
</evidence>
<name>A0ABY7FWF0_MYAAR</name>
<keyword evidence="3" id="KW-1185">Reference proteome</keyword>
<feature type="non-terminal residue" evidence="2">
    <location>
        <position position="178"/>
    </location>
</feature>
<sequence length="178" mass="20325">MKTYLGKTFDPLQAGRLGTAVVKSLMSVCHFLHRGYHVVVGSFNCSLDLAKQLMQRYTYVTIYLDFFPKQSFINKSLDRCAYYLYARLSKCIACTCSYIKTLRSNRPMPKIYMPSRALYSWPHSETTTDRSRLLTTAVTTRDDGNGKPAVVRHYNTHMGGVDQGDMLMSFYNAGQKQL</sequence>
<feature type="domain" description="PiggyBac transposable element-derived protein" evidence="1">
    <location>
        <begin position="13"/>
        <end position="174"/>
    </location>
</feature>
<proteinExistence type="predicted"/>
<reference evidence="2" key="1">
    <citation type="submission" date="2022-11" db="EMBL/GenBank/DDBJ databases">
        <title>Centuries of genome instability and evolution in soft-shell clam transmissible cancer (bioRxiv).</title>
        <authorList>
            <person name="Hart S.F.M."/>
            <person name="Yonemitsu M.A."/>
            <person name="Giersch R.M."/>
            <person name="Beal B.F."/>
            <person name="Arriagada G."/>
            <person name="Davis B.W."/>
            <person name="Ostrander E.A."/>
            <person name="Goff S.P."/>
            <person name="Metzger M.J."/>
        </authorList>
    </citation>
    <scope>NUCLEOTIDE SEQUENCE</scope>
    <source>
        <strain evidence="2">MELC-2E11</strain>
        <tissue evidence="2">Siphon/mantle</tissue>
    </source>
</reference>
<dbReference type="InterPro" id="IPR029526">
    <property type="entry name" value="PGBD"/>
</dbReference>
<accession>A0ABY7FWF0</accession>
<evidence type="ECO:0000259" key="1">
    <source>
        <dbReference type="Pfam" id="PF13843"/>
    </source>
</evidence>
<dbReference type="Pfam" id="PF13843">
    <property type="entry name" value="DDE_Tnp_1_7"/>
    <property type="match status" value="1"/>
</dbReference>
<organism evidence="2 3">
    <name type="scientific">Mya arenaria</name>
    <name type="common">Soft-shell clam</name>
    <dbReference type="NCBI Taxonomy" id="6604"/>
    <lineage>
        <taxon>Eukaryota</taxon>
        <taxon>Metazoa</taxon>
        <taxon>Spiralia</taxon>
        <taxon>Lophotrochozoa</taxon>
        <taxon>Mollusca</taxon>
        <taxon>Bivalvia</taxon>
        <taxon>Autobranchia</taxon>
        <taxon>Heteroconchia</taxon>
        <taxon>Euheterodonta</taxon>
        <taxon>Imparidentia</taxon>
        <taxon>Neoheterodontei</taxon>
        <taxon>Myida</taxon>
        <taxon>Myoidea</taxon>
        <taxon>Myidae</taxon>
        <taxon>Mya</taxon>
    </lineage>
</organism>
<dbReference type="EMBL" id="CP111025">
    <property type="protein sequence ID" value="WAR26325.1"/>
    <property type="molecule type" value="Genomic_DNA"/>
</dbReference>
<protein>
    <recommendedName>
        <fullName evidence="1">PiggyBac transposable element-derived protein domain-containing protein</fullName>
    </recommendedName>
</protein>
<evidence type="ECO:0000313" key="3">
    <source>
        <dbReference type="Proteomes" id="UP001164746"/>
    </source>
</evidence>
<gene>
    <name evidence="2" type="ORF">MAR_012029</name>
</gene>
<dbReference type="Proteomes" id="UP001164746">
    <property type="component" value="Chromosome 14"/>
</dbReference>